<evidence type="ECO:0000313" key="3">
    <source>
        <dbReference type="Proteomes" id="UP001596267"/>
    </source>
</evidence>
<organism evidence="2 3">
    <name type="scientific">Sporolactobacillus kofuensis</name>
    <dbReference type="NCBI Taxonomy" id="269672"/>
    <lineage>
        <taxon>Bacteria</taxon>
        <taxon>Bacillati</taxon>
        <taxon>Bacillota</taxon>
        <taxon>Bacilli</taxon>
        <taxon>Bacillales</taxon>
        <taxon>Sporolactobacillaceae</taxon>
        <taxon>Sporolactobacillus</taxon>
    </lineage>
</organism>
<accession>A0ABW1W9C1</accession>
<dbReference type="Pfam" id="PF07314">
    <property type="entry name" value="Lit"/>
    <property type="match status" value="1"/>
</dbReference>
<gene>
    <name evidence="2" type="ORF">ACFP7A_01070</name>
</gene>
<dbReference type="RefSeq" id="WP_381450774.1">
    <property type="nucleotide sequence ID" value="NZ_JAMXWN010000005.1"/>
</dbReference>
<name>A0ABW1W9C1_9BACL</name>
<feature type="transmembrane region" description="Helical" evidence="1">
    <location>
        <begin position="129"/>
        <end position="156"/>
    </location>
</feature>
<protein>
    <submittedName>
        <fullName evidence="2">TIGR01906 family membrane protein</fullName>
    </submittedName>
</protein>
<feature type="transmembrane region" description="Helical" evidence="1">
    <location>
        <begin position="12"/>
        <end position="37"/>
    </location>
</feature>
<comment type="caution">
    <text evidence="2">The sequence shown here is derived from an EMBL/GenBank/DDBJ whole genome shotgun (WGS) entry which is preliminary data.</text>
</comment>
<dbReference type="Proteomes" id="UP001596267">
    <property type="component" value="Unassembled WGS sequence"/>
</dbReference>
<feature type="transmembrane region" description="Helical" evidence="1">
    <location>
        <begin position="96"/>
        <end position="117"/>
    </location>
</feature>
<dbReference type="EMBL" id="JBHSTQ010000001">
    <property type="protein sequence ID" value="MFC6385178.1"/>
    <property type="molecule type" value="Genomic_DNA"/>
</dbReference>
<keyword evidence="1" id="KW-1133">Transmembrane helix</keyword>
<sequence length="211" mass="24754">MSFSAYRFLQFLLSLCMALFIICSAIQLTLLFTPLYYLDVWFLDIAKQSGMDRTQIIENYRYMIHYLLNPLPQTFDLPSIPYSNPGRIHFQDVKHLFFLIDLILVVTGVFSAIGIWIKRKYHDYYYLRTAALLLTVFTILPLVAFAIDFNGTFILFHKLFFRNNYWIFDAQTDPVINILPETFFLHAALLILGLIAVGIITLLLIYRKKTR</sequence>
<reference evidence="3" key="1">
    <citation type="journal article" date="2019" name="Int. J. Syst. Evol. Microbiol.">
        <title>The Global Catalogue of Microorganisms (GCM) 10K type strain sequencing project: providing services to taxonomists for standard genome sequencing and annotation.</title>
        <authorList>
            <consortium name="The Broad Institute Genomics Platform"/>
            <consortium name="The Broad Institute Genome Sequencing Center for Infectious Disease"/>
            <person name="Wu L."/>
            <person name="Ma J."/>
        </authorList>
    </citation>
    <scope>NUCLEOTIDE SEQUENCE [LARGE SCALE GENOMIC DNA]</scope>
    <source>
        <strain evidence="3">CCUG 42001</strain>
    </source>
</reference>
<evidence type="ECO:0000313" key="2">
    <source>
        <dbReference type="EMBL" id="MFC6385178.1"/>
    </source>
</evidence>
<keyword evidence="1" id="KW-0472">Membrane</keyword>
<keyword evidence="3" id="KW-1185">Reference proteome</keyword>
<feature type="transmembrane region" description="Helical" evidence="1">
    <location>
        <begin position="183"/>
        <end position="206"/>
    </location>
</feature>
<dbReference type="NCBIfam" id="TIGR01906">
    <property type="entry name" value="integ_TIGR01906"/>
    <property type="match status" value="1"/>
</dbReference>
<evidence type="ECO:0000256" key="1">
    <source>
        <dbReference type="SAM" id="Phobius"/>
    </source>
</evidence>
<proteinExistence type="predicted"/>
<keyword evidence="1" id="KW-0812">Transmembrane</keyword>
<dbReference type="InterPro" id="IPR010178">
    <property type="entry name" value="Lit"/>
</dbReference>